<dbReference type="PROSITE" id="PS00108">
    <property type="entry name" value="PROTEIN_KINASE_ST"/>
    <property type="match status" value="1"/>
</dbReference>
<dbReference type="EMBL" id="CM000148">
    <property type="protein sequence ID" value="EAZ19223.1"/>
    <property type="molecule type" value="Genomic_DNA"/>
</dbReference>
<dbReference type="SMART" id="SM00220">
    <property type="entry name" value="S_TKc"/>
    <property type="match status" value="1"/>
</dbReference>
<feature type="compositionally biased region" description="Basic residues" evidence="1">
    <location>
        <begin position="47"/>
        <end position="56"/>
    </location>
</feature>
<dbReference type="OrthoDB" id="61110at2759"/>
<dbReference type="GO" id="GO:0005524">
    <property type="term" value="F:ATP binding"/>
    <property type="evidence" value="ECO:0007669"/>
    <property type="project" value="InterPro"/>
</dbReference>
<proteinExistence type="predicted"/>
<dbReference type="InterPro" id="IPR000719">
    <property type="entry name" value="Prot_kinase_dom"/>
</dbReference>
<dbReference type="PANTHER" id="PTHR46146:SF7">
    <property type="entry name" value="OS11G0664000 PROTEIN"/>
    <property type="match status" value="1"/>
</dbReference>
<reference evidence="3" key="1">
    <citation type="journal article" date="2005" name="PLoS Biol.">
        <title>The genomes of Oryza sativa: a history of duplications.</title>
        <authorList>
            <person name="Yu J."/>
            <person name="Wang J."/>
            <person name="Lin W."/>
            <person name="Li S."/>
            <person name="Li H."/>
            <person name="Zhou J."/>
            <person name="Ni P."/>
            <person name="Dong W."/>
            <person name="Hu S."/>
            <person name="Zeng C."/>
            <person name="Zhang J."/>
            <person name="Zhang Y."/>
            <person name="Li R."/>
            <person name="Xu Z."/>
            <person name="Li S."/>
            <person name="Li X."/>
            <person name="Zheng H."/>
            <person name="Cong L."/>
            <person name="Lin L."/>
            <person name="Yin J."/>
            <person name="Geng J."/>
            <person name="Li G."/>
            <person name="Shi J."/>
            <person name="Liu J."/>
            <person name="Lv H."/>
            <person name="Li J."/>
            <person name="Wang J."/>
            <person name="Deng Y."/>
            <person name="Ran L."/>
            <person name="Shi X."/>
            <person name="Wang X."/>
            <person name="Wu Q."/>
            <person name="Li C."/>
            <person name="Ren X."/>
            <person name="Wang J."/>
            <person name="Wang X."/>
            <person name="Li D."/>
            <person name="Liu D."/>
            <person name="Zhang X."/>
            <person name="Ji Z."/>
            <person name="Zhao W."/>
            <person name="Sun Y."/>
            <person name="Zhang Z."/>
            <person name="Bao J."/>
            <person name="Han Y."/>
            <person name="Dong L."/>
            <person name="Ji J."/>
            <person name="Chen P."/>
            <person name="Wu S."/>
            <person name="Liu J."/>
            <person name="Xiao Y."/>
            <person name="Bu D."/>
            <person name="Tan J."/>
            <person name="Yang L."/>
            <person name="Ye C."/>
            <person name="Zhang J."/>
            <person name="Xu J."/>
            <person name="Zhou Y."/>
            <person name="Yu Y."/>
            <person name="Zhang B."/>
            <person name="Zhuang S."/>
            <person name="Wei H."/>
            <person name="Liu B."/>
            <person name="Lei M."/>
            <person name="Yu H."/>
            <person name="Li Y."/>
            <person name="Xu H."/>
            <person name="Wei S."/>
            <person name="He X."/>
            <person name="Fang L."/>
            <person name="Zhang Z."/>
            <person name="Zhang Y."/>
            <person name="Huang X."/>
            <person name="Su Z."/>
            <person name="Tong W."/>
            <person name="Li J."/>
            <person name="Tong Z."/>
            <person name="Li S."/>
            <person name="Ye J."/>
            <person name="Wang L."/>
            <person name="Fang L."/>
            <person name="Lei T."/>
            <person name="Chen C."/>
            <person name="Chen H."/>
            <person name="Xu Z."/>
            <person name="Li H."/>
            <person name="Huang H."/>
            <person name="Zhang F."/>
            <person name="Xu H."/>
            <person name="Li N."/>
            <person name="Zhao C."/>
            <person name="Li S."/>
            <person name="Dong L."/>
            <person name="Huang Y."/>
            <person name="Li L."/>
            <person name="Xi Y."/>
            <person name="Qi Q."/>
            <person name="Li W."/>
            <person name="Zhang B."/>
            <person name="Hu W."/>
            <person name="Zhang Y."/>
            <person name="Tian X."/>
            <person name="Jiao Y."/>
            <person name="Liang X."/>
            <person name="Jin J."/>
            <person name="Gao L."/>
            <person name="Zheng W."/>
            <person name="Hao B."/>
            <person name="Liu S."/>
            <person name="Wang W."/>
            <person name="Yuan L."/>
            <person name="Cao M."/>
            <person name="McDermott J."/>
            <person name="Samudrala R."/>
            <person name="Wang J."/>
            <person name="Wong G.K."/>
            <person name="Yang H."/>
        </authorList>
    </citation>
    <scope>NUCLEOTIDE SEQUENCE [LARGE SCALE GENOMIC DNA]</scope>
</reference>
<dbReference type="Pfam" id="PF00069">
    <property type="entry name" value="Pkinase"/>
    <property type="match status" value="1"/>
</dbReference>
<feature type="region of interest" description="Disordered" evidence="1">
    <location>
        <begin position="1"/>
        <end position="69"/>
    </location>
</feature>
<reference evidence="3" key="2">
    <citation type="submission" date="2008-12" db="EMBL/GenBank/DDBJ databases">
        <title>Improved gene annotation of the rice (Oryza sativa) genomes.</title>
        <authorList>
            <person name="Wang J."/>
            <person name="Li R."/>
            <person name="Fan W."/>
            <person name="Huang Q."/>
            <person name="Zhang J."/>
            <person name="Zhou Y."/>
            <person name="Hu Y."/>
            <person name="Zi S."/>
            <person name="Li J."/>
            <person name="Ni P."/>
            <person name="Zheng H."/>
            <person name="Zhang Y."/>
            <person name="Zhao M."/>
            <person name="Hao Q."/>
            <person name="McDermott J."/>
            <person name="Samudrala R."/>
            <person name="Kristiansen K."/>
            <person name="Wong G.K.-S."/>
        </authorList>
    </citation>
    <scope>NUCLEOTIDE SEQUENCE</scope>
</reference>
<feature type="domain" description="Protein kinase" evidence="2">
    <location>
        <begin position="1"/>
        <end position="319"/>
    </location>
</feature>
<organism evidence="3">
    <name type="scientific">Oryza sativa subsp. japonica</name>
    <name type="common">Rice</name>
    <dbReference type="NCBI Taxonomy" id="39947"/>
    <lineage>
        <taxon>Eukaryota</taxon>
        <taxon>Viridiplantae</taxon>
        <taxon>Streptophyta</taxon>
        <taxon>Embryophyta</taxon>
        <taxon>Tracheophyta</taxon>
        <taxon>Spermatophyta</taxon>
        <taxon>Magnoliopsida</taxon>
        <taxon>Liliopsida</taxon>
        <taxon>Poales</taxon>
        <taxon>Poaceae</taxon>
        <taxon>BOP clade</taxon>
        <taxon>Oryzoideae</taxon>
        <taxon>Oryzeae</taxon>
        <taxon>Oryzinae</taxon>
        <taxon>Oryza</taxon>
        <taxon>Oryza sativa</taxon>
    </lineage>
</organism>
<sequence>MEGVEKAARAGETDGDRGGRRKRRGRGIRMAMEEARVGEADSDGGGRRRRRGRGRRTATEEAEKAARPREAMALEGKEMPMALEVDHIFVYEYLKNGSLHDHLHDPSFSSSPLRASWHMRIKTLLGVAQAVEYLHCYAQWPVIHRDIKPSNILLDAAWAPRLSDFGMSLIWDEANDDNGPTNRVYGTFGYMDPEYYMTCVAKPTMDVYSFGVTMLEVITGRRAVFNRKEEDMRKAFDSKADGGGIPTNLVEATVPRIKANNKEQLQMLFDKRPNPNDLLYRDNFEALELVAHTAVRCVQLEGKDRPTISKVVANLQAALARGGW</sequence>
<dbReference type="PROSITE" id="PS50011">
    <property type="entry name" value="PROTEIN_KINASE_DOM"/>
    <property type="match status" value="1"/>
</dbReference>
<feature type="compositionally biased region" description="Basic and acidic residues" evidence="1">
    <location>
        <begin position="57"/>
        <end position="69"/>
    </location>
</feature>
<dbReference type="GO" id="GO:0004672">
    <property type="term" value="F:protein kinase activity"/>
    <property type="evidence" value="ECO:0007669"/>
    <property type="project" value="InterPro"/>
</dbReference>
<feature type="compositionally biased region" description="Basic and acidic residues" evidence="1">
    <location>
        <begin position="1"/>
        <end position="18"/>
    </location>
</feature>
<evidence type="ECO:0000259" key="2">
    <source>
        <dbReference type="PROSITE" id="PS50011"/>
    </source>
</evidence>
<dbReference type="Gene3D" id="1.10.510.10">
    <property type="entry name" value="Transferase(Phosphotransferase) domain 1"/>
    <property type="match status" value="1"/>
</dbReference>
<evidence type="ECO:0000256" key="1">
    <source>
        <dbReference type="SAM" id="MobiDB-lite"/>
    </source>
</evidence>
<dbReference type="PANTHER" id="PTHR46146">
    <property type="entry name" value="SERINE/THREONINE-PROTEIN KINASE-LIKE PROTEIN CCR4"/>
    <property type="match status" value="1"/>
</dbReference>
<evidence type="ECO:0000313" key="3">
    <source>
        <dbReference type="EMBL" id="EAZ19223.1"/>
    </source>
</evidence>
<dbReference type="Proteomes" id="UP000007752">
    <property type="component" value="Chromosome 11"/>
</dbReference>
<dbReference type="InterPro" id="IPR011009">
    <property type="entry name" value="Kinase-like_dom_sf"/>
</dbReference>
<dbReference type="InterPro" id="IPR008271">
    <property type="entry name" value="Ser/Thr_kinase_AS"/>
</dbReference>
<name>A3CDR0_ORYSJ</name>
<dbReference type="AlphaFoldDB" id="A3CDR0"/>
<protein>
    <recommendedName>
        <fullName evidence="2">Protein kinase domain-containing protein</fullName>
    </recommendedName>
</protein>
<gene>
    <name evidence="3" type="ORF">OsJ_34763</name>
</gene>
<dbReference type="SUPFAM" id="SSF56112">
    <property type="entry name" value="Protein kinase-like (PK-like)"/>
    <property type="match status" value="1"/>
</dbReference>
<accession>A3CDR0</accession>